<accession>A0ABT7E5T6</accession>
<dbReference type="Gene3D" id="3.30.160.660">
    <property type="match status" value="1"/>
</dbReference>
<dbReference type="PANTHER" id="PTHR37809:SF1">
    <property type="entry name" value="RIBOSOMAL PROTEIN S12 METHYLTHIOTRANSFERASE ACCESSORY FACTOR YCAO"/>
    <property type="match status" value="1"/>
</dbReference>
<dbReference type="Pfam" id="PF02624">
    <property type="entry name" value="YcaO"/>
    <property type="match status" value="1"/>
</dbReference>
<dbReference type="PANTHER" id="PTHR37809">
    <property type="entry name" value="RIBOSOMAL PROTEIN S12 METHYLTHIOTRANSFERASE ACCESSORY FACTOR YCAO"/>
    <property type="match status" value="1"/>
</dbReference>
<dbReference type="EMBL" id="JASKYM010000001">
    <property type="protein sequence ID" value="MDK2562271.1"/>
    <property type="molecule type" value="Genomic_DNA"/>
</dbReference>
<evidence type="ECO:0000313" key="3">
    <source>
        <dbReference type="Proteomes" id="UP001301012"/>
    </source>
</evidence>
<organism evidence="2 3">
    <name type="scientific">Romboutsia sedimentorum</name>
    <dbReference type="NCBI Taxonomy" id="1368474"/>
    <lineage>
        <taxon>Bacteria</taxon>
        <taxon>Bacillati</taxon>
        <taxon>Bacillota</taxon>
        <taxon>Clostridia</taxon>
        <taxon>Peptostreptococcales</taxon>
        <taxon>Peptostreptococcaceae</taxon>
        <taxon>Romboutsia</taxon>
    </lineage>
</organism>
<dbReference type="InterPro" id="IPR027624">
    <property type="entry name" value="TOMM_cyclo_SagD"/>
</dbReference>
<dbReference type="NCBIfam" id="TIGR03604">
    <property type="entry name" value="TOMM_cyclo_SagD"/>
    <property type="match status" value="1"/>
</dbReference>
<feature type="domain" description="YcaO" evidence="1">
    <location>
        <begin position="69"/>
        <end position="453"/>
    </location>
</feature>
<dbReference type="Gene3D" id="3.30.1330.230">
    <property type="match status" value="1"/>
</dbReference>
<dbReference type="Proteomes" id="UP001301012">
    <property type="component" value="Unassembled WGS sequence"/>
</dbReference>
<sequence length="453" mass="52366">MQFYPSFNNVLNKFNQIAGNQTGIIKATATPLINQDKSINLKSITGNMPKYHKSVLERLTSDVQYHIIGYGKFYEESLIKYCGESIERYSSIVAPKLVDDEVVYATYKEMLKIGKVMPLKYIDVFTKEQLGKISTYLKDFASEKITEDDVLGWMKCPSLLNKDEEIWVPASMMFVGYEVNIEKNEKQYIQGFSTGTASHIDFKKALINAIVEYLQIDSFIISWHTNRKCRKINIDDEVIKEELEKMGLGEDSIYEIIPLEMTLPDNNVPTFGTFIRRKDEKLPYILFGLQGDFDIKNGVYRSIMEGISISHSGYFNTIYNRQMVDMIAKNDDIEFLDLDSNVLYYSIPNKIKEKNDLIESFIGEEVNLSDIKTIDNLDVDSQIKNLIKQVKQISEYAIYKDITPVEAREKGWYTVRVLIPEILEMCIPEFPFKDHPRMKKYGGVVNEYPHPMP</sequence>
<name>A0ABT7E5T6_9FIRM</name>
<dbReference type="Gene3D" id="3.30.40.250">
    <property type="match status" value="1"/>
</dbReference>
<protein>
    <submittedName>
        <fullName evidence="2">YcaO-like family protein</fullName>
    </submittedName>
</protein>
<dbReference type="PROSITE" id="PS51664">
    <property type="entry name" value="YCAO"/>
    <property type="match status" value="1"/>
</dbReference>
<dbReference type="InterPro" id="IPR003776">
    <property type="entry name" value="YcaO-like_dom"/>
</dbReference>
<evidence type="ECO:0000259" key="1">
    <source>
        <dbReference type="PROSITE" id="PS51664"/>
    </source>
</evidence>
<dbReference type="RefSeq" id="WP_284131252.1">
    <property type="nucleotide sequence ID" value="NZ_JASKYM010000001.1"/>
</dbReference>
<keyword evidence="3" id="KW-1185">Reference proteome</keyword>
<gene>
    <name evidence="2" type="ORF">QOZ84_01825</name>
</gene>
<comment type="caution">
    <text evidence="2">The sequence shown here is derived from an EMBL/GenBank/DDBJ whole genome shotgun (WGS) entry which is preliminary data.</text>
</comment>
<reference evidence="2 3" key="1">
    <citation type="submission" date="2023-05" db="EMBL/GenBank/DDBJ databases">
        <title>Rombocin, a short stable natural nisin variant, displays selective antimicrobial activity against Listeria monocytogenes and employs dual mode of action to kill target bacterial strains.</title>
        <authorList>
            <person name="Wambui J."/>
            <person name="Stephan R."/>
            <person name="Kuipers O.P."/>
        </authorList>
    </citation>
    <scope>NUCLEOTIDE SEQUENCE [LARGE SCALE GENOMIC DNA]</scope>
    <source>
        <strain evidence="2 3">RC002</strain>
    </source>
</reference>
<proteinExistence type="predicted"/>
<evidence type="ECO:0000313" key="2">
    <source>
        <dbReference type="EMBL" id="MDK2562271.1"/>
    </source>
</evidence>